<name>K9Z0S9_CYAAP</name>
<dbReference type="GO" id="GO:0006355">
    <property type="term" value="P:regulation of DNA-templated transcription"/>
    <property type="evidence" value="ECO:0007669"/>
    <property type="project" value="InterPro"/>
</dbReference>
<dbReference type="InterPro" id="IPR010985">
    <property type="entry name" value="Ribbon_hlx_hlx"/>
</dbReference>
<dbReference type="Proteomes" id="UP000010480">
    <property type="component" value="Chromosome"/>
</dbReference>
<gene>
    <name evidence="1" type="ordered locus">Cyan10605_0181</name>
</gene>
<keyword evidence="1" id="KW-0238">DNA-binding</keyword>
<dbReference type="GO" id="GO:0003677">
    <property type="term" value="F:DNA binding"/>
    <property type="evidence" value="ECO:0007669"/>
    <property type="project" value="UniProtKB-KW"/>
</dbReference>
<evidence type="ECO:0000313" key="2">
    <source>
        <dbReference type="Proteomes" id="UP000010480"/>
    </source>
</evidence>
<organism evidence="1 2">
    <name type="scientific">Cyanobacterium aponinum (strain PCC 10605)</name>
    <dbReference type="NCBI Taxonomy" id="755178"/>
    <lineage>
        <taxon>Bacteria</taxon>
        <taxon>Bacillati</taxon>
        <taxon>Cyanobacteriota</taxon>
        <taxon>Cyanophyceae</taxon>
        <taxon>Oscillatoriophycideae</taxon>
        <taxon>Chroococcales</taxon>
        <taxon>Geminocystaceae</taxon>
        <taxon>Cyanobacterium</taxon>
    </lineage>
</organism>
<dbReference type="AlphaFoldDB" id="K9Z0S9"/>
<dbReference type="SUPFAM" id="SSF47598">
    <property type="entry name" value="Ribbon-helix-helix"/>
    <property type="match status" value="1"/>
</dbReference>
<dbReference type="KEGG" id="can:Cyan10605_0181"/>
<reference evidence="2" key="1">
    <citation type="journal article" date="2013" name="Proc. Natl. Acad. Sci. U.S.A.">
        <title>Improving the coverage of the cyanobacterial phylum using diversity-driven genome sequencing.</title>
        <authorList>
            <person name="Shih P.M."/>
            <person name="Wu D."/>
            <person name="Latifi A."/>
            <person name="Axen S.D."/>
            <person name="Fewer D.P."/>
            <person name="Talla E."/>
            <person name="Calteau A."/>
            <person name="Cai F."/>
            <person name="Tandeau de Marsac N."/>
            <person name="Rippka R."/>
            <person name="Herdman M."/>
            <person name="Sivonen K."/>
            <person name="Coursin T."/>
            <person name="Laurent T."/>
            <person name="Goodwin L."/>
            <person name="Nolan M."/>
            <person name="Davenport K.W."/>
            <person name="Han C.S."/>
            <person name="Rubin E.M."/>
            <person name="Eisen J.A."/>
            <person name="Woyke T."/>
            <person name="Gugger M."/>
            <person name="Kerfeld C.A."/>
        </authorList>
    </citation>
    <scope>NUCLEOTIDE SEQUENCE [LARGE SCALE GENOMIC DNA]</scope>
    <source>
        <strain evidence="2">PCC 10605</strain>
    </source>
</reference>
<dbReference type="OrthoDB" id="516294at2"/>
<evidence type="ECO:0000313" key="1">
    <source>
        <dbReference type="EMBL" id="AFZ52337.1"/>
    </source>
</evidence>
<dbReference type="eggNOG" id="ENOG5033JMM">
    <property type="taxonomic scope" value="Bacteria"/>
</dbReference>
<keyword evidence="2" id="KW-1185">Reference proteome</keyword>
<sequence>MAREYSLRVRLTKDEKSRLAYYAKCKNVSMSEIIQDYCKRLPKPPDTKD</sequence>
<proteinExistence type="predicted"/>
<protein>
    <submittedName>
        <fullName evidence="1">CopG domain protein DNA-binding domain protein</fullName>
    </submittedName>
</protein>
<accession>K9Z0S9</accession>
<dbReference type="HOGENOM" id="CLU_202531_2_0_3"/>
<dbReference type="EMBL" id="CP003947">
    <property type="protein sequence ID" value="AFZ52337.1"/>
    <property type="molecule type" value="Genomic_DNA"/>
</dbReference>